<dbReference type="OrthoDB" id="9803063at2"/>
<comment type="caution">
    <text evidence="1">The sequence shown here is derived from an EMBL/GenBank/DDBJ whole genome shotgun (WGS) entry which is preliminary data.</text>
</comment>
<reference evidence="2" key="1">
    <citation type="submission" date="2018-05" db="EMBL/GenBank/DDBJ databases">
        <title>Genome Sequencing of selected type strains of the family Eggerthellaceae.</title>
        <authorList>
            <person name="Danylec N."/>
            <person name="Stoll D.A."/>
            <person name="Doetsch A."/>
            <person name="Huch M."/>
        </authorList>
    </citation>
    <scope>NUCLEOTIDE SEQUENCE [LARGE SCALE GENOMIC DNA]</scope>
    <source>
        <strain evidence="2">DSM 16106</strain>
    </source>
</reference>
<accession>A0A3N0BKJ9</accession>
<evidence type="ECO:0000313" key="1">
    <source>
        <dbReference type="EMBL" id="RNL48972.1"/>
    </source>
</evidence>
<protein>
    <recommendedName>
        <fullName evidence="3">Peptidase U32</fullName>
    </recommendedName>
</protein>
<name>A0A3N0BKJ9_9ACTN</name>
<organism evidence="1 2">
    <name type="scientific">Paraeggerthella hongkongensis</name>
    <dbReference type="NCBI Taxonomy" id="230658"/>
    <lineage>
        <taxon>Bacteria</taxon>
        <taxon>Bacillati</taxon>
        <taxon>Actinomycetota</taxon>
        <taxon>Coriobacteriia</taxon>
        <taxon>Eggerthellales</taxon>
        <taxon>Eggerthellaceae</taxon>
        <taxon>Paraeggerthella</taxon>
    </lineage>
</organism>
<dbReference type="Proteomes" id="UP000278632">
    <property type="component" value="Unassembled WGS sequence"/>
</dbReference>
<evidence type="ECO:0000313" key="2">
    <source>
        <dbReference type="Proteomes" id="UP000278632"/>
    </source>
</evidence>
<sequence length="285" mass="32637">MIKYTLPDFTVGLGLNLFFIRLLEQRPDWFQDGVAIDSVYGCFPDCIMNGGRAYVRERASKAQMDEAFSLLSEHGVKPRITFTNMLAKSEHLSDAYFNEILEAGARHGAEAIVYADAVGDYIRANFGMKLVLSTTRAIEDADAVNRMLDRYDYVVLNYNRHKDPAFLAAIEDAARVEVMVNEFCQRNCPHRQEHYLHNSQDQMSGAMRPFECIAQRADFFDHKPGHPVMFTDDEARALHDAYRIEHFKIVGRGVPFATVLEAYAYYLVRPEYREDVKRLVMRAAG</sequence>
<dbReference type="AlphaFoldDB" id="A0A3N0BKJ9"/>
<dbReference type="EMBL" id="QICD01000001">
    <property type="protein sequence ID" value="RNL48972.1"/>
    <property type="molecule type" value="Genomic_DNA"/>
</dbReference>
<gene>
    <name evidence="1" type="ORF">DMP08_00475</name>
</gene>
<proteinExistence type="predicted"/>
<keyword evidence="2" id="KW-1185">Reference proteome</keyword>
<dbReference type="RefSeq" id="WP_123191054.1">
    <property type="nucleotide sequence ID" value="NZ_QICD01000001.1"/>
</dbReference>
<evidence type="ECO:0008006" key="3">
    <source>
        <dbReference type="Google" id="ProtNLM"/>
    </source>
</evidence>